<reference evidence="2 3" key="1">
    <citation type="journal article" date="2019" name="Nat. Microbiol.">
        <title>Mediterranean grassland soil C-N compound turnover is dependent on rainfall and depth, and is mediated by genomically divergent microorganisms.</title>
        <authorList>
            <person name="Diamond S."/>
            <person name="Andeer P.F."/>
            <person name="Li Z."/>
            <person name="Crits-Christoph A."/>
            <person name="Burstein D."/>
            <person name="Anantharaman K."/>
            <person name="Lane K.R."/>
            <person name="Thomas B.C."/>
            <person name="Pan C."/>
            <person name="Northen T.R."/>
            <person name="Banfield J.F."/>
        </authorList>
    </citation>
    <scope>NUCLEOTIDE SEQUENCE [LARGE SCALE GENOMIC DNA]</scope>
    <source>
        <strain evidence="2">WS_6</strain>
    </source>
</reference>
<sequence>MPQYAPIVVLLFLGTVLAVMLAAAAAVYGTVRNQPAVRRWTAMGLGVILLGYATLLFGASLTSQERVLAPGVKKYFCEIDCHLAYSVEGVSKRKSLGAPPHETRAEGTFYLVSVKTWFDESTFGPSPAAQRAIETMGWESTPLSRPLIPGGSYVTPLHRKIWFRL</sequence>
<evidence type="ECO:0000313" key="2">
    <source>
        <dbReference type="EMBL" id="TMQ59434.1"/>
    </source>
</evidence>
<dbReference type="Proteomes" id="UP000316852">
    <property type="component" value="Unassembled WGS sequence"/>
</dbReference>
<dbReference type="EMBL" id="VBOW01000022">
    <property type="protein sequence ID" value="TMQ59434.1"/>
    <property type="molecule type" value="Genomic_DNA"/>
</dbReference>
<keyword evidence="1" id="KW-0472">Membrane</keyword>
<keyword evidence="1" id="KW-1133">Transmembrane helix</keyword>
<feature type="transmembrane region" description="Helical" evidence="1">
    <location>
        <begin position="6"/>
        <end position="28"/>
    </location>
</feature>
<evidence type="ECO:0000313" key="3">
    <source>
        <dbReference type="Proteomes" id="UP000316852"/>
    </source>
</evidence>
<name>A0A538T7D7_UNCEI</name>
<dbReference type="AlphaFoldDB" id="A0A538T7D7"/>
<protein>
    <submittedName>
        <fullName evidence="2">Uncharacterized protein</fullName>
    </submittedName>
</protein>
<accession>A0A538T7D7</accession>
<organism evidence="2 3">
    <name type="scientific">Eiseniibacteriota bacterium</name>
    <dbReference type="NCBI Taxonomy" id="2212470"/>
    <lineage>
        <taxon>Bacteria</taxon>
        <taxon>Candidatus Eiseniibacteriota</taxon>
    </lineage>
</organism>
<evidence type="ECO:0000256" key="1">
    <source>
        <dbReference type="SAM" id="Phobius"/>
    </source>
</evidence>
<proteinExistence type="predicted"/>
<keyword evidence="1" id="KW-0812">Transmembrane</keyword>
<feature type="transmembrane region" description="Helical" evidence="1">
    <location>
        <begin position="40"/>
        <end position="61"/>
    </location>
</feature>
<comment type="caution">
    <text evidence="2">The sequence shown here is derived from an EMBL/GenBank/DDBJ whole genome shotgun (WGS) entry which is preliminary data.</text>
</comment>
<gene>
    <name evidence="2" type="ORF">E6K76_05040</name>
</gene>